<evidence type="ECO:0000256" key="7">
    <source>
        <dbReference type="ARBA" id="ARBA00022692"/>
    </source>
</evidence>
<evidence type="ECO:0000256" key="11">
    <source>
        <dbReference type="ARBA" id="ARBA00023136"/>
    </source>
</evidence>
<keyword evidence="11 18" id="KW-0472">Membrane</keyword>
<keyword evidence="6" id="KW-1003">Cell membrane</keyword>
<evidence type="ECO:0000256" key="15">
    <source>
        <dbReference type="ARBA" id="ARBA00031887"/>
    </source>
</evidence>
<organism evidence="19 20">
    <name type="scientific">Ottowia oryzae</name>
    <dbReference type="NCBI Taxonomy" id="2109914"/>
    <lineage>
        <taxon>Bacteria</taxon>
        <taxon>Pseudomonadati</taxon>
        <taxon>Pseudomonadota</taxon>
        <taxon>Betaproteobacteria</taxon>
        <taxon>Burkholderiales</taxon>
        <taxon>Comamonadaceae</taxon>
        <taxon>Ottowia</taxon>
    </lineage>
</organism>
<dbReference type="PANTHER" id="PTHR36835">
    <property type="entry name" value="CYTOCHROME BO(3) UBIQUINOL OXIDASE SUBUNIT 4"/>
    <property type="match status" value="1"/>
</dbReference>
<dbReference type="InterPro" id="IPR050968">
    <property type="entry name" value="Cytochrome_c_oxidase_bac_sub4"/>
</dbReference>
<dbReference type="KEGG" id="otk:C6570_09475"/>
<evidence type="ECO:0000256" key="1">
    <source>
        <dbReference type="ARBA" id="ARBA00004651"/>
    </source>
</evidence>
<evidence type="ECO:0000256" key="13">
    <source>
        <dbReference type="ARBA" id="ARBA00030071"/>
    </source>
</evidence>
<protein>
    <recommendedName>
        <fullName evidence="4">Cytochrome bo(3) ubiquinol oxidase subunit 4</fullName>
    </recommendedName>
    <alternativeName>
        <fullName evidence="16">Cytochrome o ubiquinol oxidase subunit 4</fullName>
    </alternativeName>
    <alternativeName>
        <fullName evidence="13">Oxidase bo(3) subunit 4</fullName>
    </alternativeName>
    <alternativeName>
        <fullName evidence="14">Ubiquinol oxidase polypeptide IV</fullName>
    </alternativeName>
    <alternativeName>
        <fullName evidence="15">Ubiquinol oxidase subunit 4</fullName>
    </alternativeName>
</protein>
<keyword evidence="8" id="KW-0249">Electron transport</keyword>
<dbReference type="GO" id="GO:0009486">
    <property type="term" value="F:cytochrome bo3 ubiquinol oxidase activity"/>
    <property type="evidence" value="ECO:0007669"/>
    <property type="project" value="InterPro"/>
</dbReference>
<dbReference type="Proteomes" id="UP000239709">
    <property type="component" value="Chromosome"/>
</dbReference>
<feature type="transmembrane region" description="Helical" evidence="18">
    <location>
        <begin position="58"/>
        <end position="77"/>
    </location>
</feature>
<evidence type="ECO:0000256" key="4">
    <source>
        <dbReference type="ARBA" id="ARBA00014689"/>
    </source>
</evidence>
<evidence type="ECO:0000256" key="12">
    <source>
        <dbReference type="ARBA" id="ARBA00025694"/>
    </source>
</evidence>
<dbReference type="PANTHER" id="PTHR36835:SF1">
    <property type="entry name" value="CYTOCHROME BO(3) UBIQUINOL OXIDASE SUBUNIT 4"/>
    <property type="match status" value="1"/>
</dbReference>
<keyword evidence="9 18" id="KW-1133">Transmembrane helix</keyword>
<dbReference type="GO" id="GO:0015990">
    <property type="term" value="P:electron transport coupled proton transport"/>
    <property type="evidence" value="ECO:0007669"/>
    <property type="project" value="InterPro"/>
</dbReference>
<evidence type="ECO:0000256" key="6">
    <source>
        <dbReference type="ARBA" id="ARBA00022475"/>
    </source>
</evidence>
<accession>A0A2S0MEW0</accession>
<dbReference type="NCBIfam" id="TIGR02847">
    <property type="entry name" value="CyoD"/>
    <property type="match status" value="1"/>
</dbReference>
<dbReference type="InterPro" id="IPR005171">
    <property type="entry name" value="Cyt_c_oxidase_su4_prok"/>
</dbReference>
<dbReference type="RefSeq" id="WP_106702982.1">
    <property type="nucleotide sequence ID" value="NZ_CP027666.1"/>
</dbReference>
<feature type="region of interest" description="Disordered" evidence="17">
    <location>
        <begin position="121"/>
        <end position="142"/>
    </location>
</feature>
<evidence type="ECO:0000256" key="10">
    <source>
        <dbReference type="ARBA" id="ARBA00023002"/>
    </source>
</evidence>
<keyword evidence="20" id="KW-1185">Reference proteome</keyword>
<comment type="function">
    <text evidence="12">Cytochrome bo(3) ubiquinol terminal oxidase is the component of the aerobic respiratory chain of E.coli that predominates when cells are grown at high aeration. Has proton pump activity across the membrane in addition to electron transfer, pumping 2 protons/electron.</text>
</comment>
<evidence type="ECO:0000256" key="9">
    <source>
        <dbReference type="ARBA" id="ARBA00022989"/>
    </source>
</evidence>
<feature type="transmembrane region" description="Helical" evidence="18">
    <location>
        <begin position="89"/>
        <end position="111"/>
    </location>
</feature>
<dbReference type="InterPro" id="IPR014210">
    <property type="entry name" value="Cyt_o_ubiqinol_oxidase_su4"/>
</dbReference>
<evidence type="ECO:0000256" key="16">
    <source>
        <dbReference type="ARBA" id="ARBA00032185"/>
    </source>
</evidence>
<dbReference type="Pfam" id="PF03626">
    <property type="entry name" value="COX4_pro"/>
    <property type="match status" value="1"/>
</dbReference>
<feature type="transmembrane region" description="Helical" evidence="18">
    <location>
        <begin position="28"/>
        <end position="46"/>
    </location>
</feature>
<keyword evidence="5" id="KW-0813">Transport</keyword>
<comment type="similarity">
    <text evidence="2">Belongs to the cytochrome c oxidase bacterial subunit 4 family.</text>
</comment>
<evidence type="ECO:0000256" key="8">
    <source>
        <dbReference type="ARBA" id="ARBA00022982"/>
    </source>
</evidence>
<dbReference type="OrthoDB" id="2375888at2"/>
<comment type="subcellular location">
    <subcellularLocation>
        <location evidence="1">Cell membrane</location>
        <topology evidence="1">Multi-pass membrane protein</topology>
    </subcellularLocation>
</comment>
<comment type="subunit">
    <text evidence="3">Heterooctamer of two A chains, two B chains, two C chains and two D chains.</text>
</comment>
<dbReference type="GO" id="GO:0019646">
    <property type="term" value="P:aerobic electron transport chain"/>
    <property type="evidence" value="ECO:0007669"/>
    <property type="project" value="TreeGrafter"/>
</dbReference>
<evidence type="ECO:0000256" key="5">
    <source>
        <dbReference type="ARBA" id="ARBA00022448"/>
    </source>
</evidence>
<dbReference type="GO" id="GO:0005886">
    <property type="term" value="C:plasma membrane"/>
    <property type="evidence" value="ECO:0007669"/>
    <property type="project" value="UniProtKB-SubCell"/>
</dbReference>
<reference evidence="19 20" key="1">
    <citation type="submission" date="2018-03" db="EMBL/GenBank/DDBJ databases">
        <title>Genome sequencing of Ottowia sp.</title>
        <authorList>
            <person name="Kim S.-J."/>
            <person name="Heo J."/>
            <person name="Kwon S.-W."/>
        </authorList>
    </citation>
    <scope>NUCLEOTIDE SEQUENCE [LARGE SCALE GENOMIC DNA]</scope>
    <source>
        <strain evidence="19 20">KADR8-3</strain>
    </source>
</reference>
<keyword evidence="7 18" id="KW-0812">Transmembrane</keyword>
<evidence type="ECO:0000256" key="14">
    <source>
        <dbReference type="ARBA" id="ARBA00030211"/>
    </source>
</evidence>
<keyword evidence="10" id="KW-0560">Oxidoreductase</keyword>
<evidence type="ECO:0000256" key="2">
    <source>
        <dbReference type="ARBA" id="ARBA00008079"/>
    </source>
</evidence>
<evidence type="ECO:0000313" key="20">
    <source>
        <dbReference type="Proteomes" id="UP000239709"/>
    </source>
</evidence>
<dbReference type="GO" id="GO:0009319">
    <property type="term" value="C:cytochrome o ubiquinol oxidase complex"/>
    <property type="evidence" value="ECO:0007669"/>
    <property type="project" value="TreeGrafter"/>
</dbReference>
<dbReference type="GO" id="GO:0015078">
    <property type="term" value="F:proton transmembrane transporter activity"/>
    <property type="evidence" value="ECO:0007669"/>
    <property type="project" value="TreeGrafter"/>
</dbReference>
<proteinExistence type="inferred from homology"/>
<evidence type="ECO:0000256" key="18">
    <source>
        <dbReference type="SAM" id="Phobius"/>
    </source>
</evidence>
<evidence type="ECO:0000313" key="19">
    <source>
        <dbReference type="EMBL" id="AVO34429.1"/>
    </source>
</evidence>
<evidence type="ECO:0000256" key="3">
    <source>
        <dbReference type="ARBA" id="ARBA00011700"/>
    </source>
</evidence>
<dbReference type="AlphaFoldDB" id="A0A2S0MEW0"/>
<sequence>MSASHAEHHHDGHGHAADAGPHSSLREYLIGFGLSVVLTAIPFWLIMAKVITDRSTGILVLGAFALVQMLVHMVYFLHMNGRLQGGWTMLSTIFTVIFLGIAIVGTLWVMYNMNAHMMPQHTTPNPPELSNEPNNQAAQPAR</sequence>
<name>A0A2S0MEW0_9BURK</name>
<evidence type="ECO:0000256" key="17">
    <source>
        <dbReference type="SAM" id="MobiDB-lite"/>
    </source>
</evidence>
<dbReference type="EMBL" id="CP027666">
    <property type="protein sequence ID" value="AVO34429.1"/>
    <property type="molecule type" value="Genomic_DNA"/>
</dbReference>
<gene>
    <name evidence="19" type="primary">cyoD</name>
    <name evidence="19" type="ORF">C6570_09475</name>
</gene>